<keyword evidence="2" id="KW-0460">Magnesium</keyword>
<keyword evidence="1 2" id="KW-0547">Nucleotide-binding</keyword>
<accession>A0A7H9AQ49</accession>
<evidence type="ECO:0000313" key="3">
    <source>
        <dbReference type="EMBL" id="QLG45556.1"/>
    </source>
</evidence>
<dbReference type="GO" id="GO:0009396">
    <property type="term" value="P:folic acid-containing compound biosynthetic process"/>
    <property type="evidence" value="ECO:0007669"/>
    <property type="project" value="TreeGrafter"/>
</dbReference>
<feature type="binding site" evidence="1">
    <location>
        <begin position="131"/>
        <end position="139"/>
    </location>
    <ligand>
        <name>ATP</name>
        <dbReference type="ChEBI" id="CHEBI:30616"/>
    </ligand>
</feature>
<dbReference type="SUPFAM" id="SSF100950">
    <property type="entry name" value="NagB/RpiA/CoA transferase-like"/>
    <property type="match status" value="1"/>
</dbReference>
<dbReference type="GO" id="GO:0005524">
    <property type="term" value="F:ATP binding"/>
    <property type="evidence" value="ECO:0007669"/>
    <property type="project" value="UniProtKB-KW"/>
</dbReference>
<comment type="similarity">
    <text evidence="2">Belongs to the 5-formyltetrahydrofolate cyclo-ligase family.</text>
</comment>
<dbReference type="PANTHER" id="PTHR23407">
    <property type="entry name" value="ATPASE INHIBITOR/5-FORMYLTETRAHYDROFOLATE CYCLO-LIGASE"/>
    <property type="match status" value="1"/>
</dbReference>
<evidence type="ECO:0000313" key="4">
    <source>
        <dbReference type="Proteomes" id="UP000509302"/>
    </source>
</evidence>
<dbReference type="NCBIfam" id="TIGR02727">
    <property type="entry name" value="MTHFS_bact"/>
    <property type="match status" value="1"/>
</dbReference>
<dbReference type="PANTHER" id="PTHR23407:SF11">
    <property type="entry name" value="CHROMOSOME UNDETERMINED SCAFFOLD_24, WHOLE GENOME SHOTGUN SEQUENCE"/>
    <property type="match status" value="1"/>
</dbReference>
<feature type="binding site" evidence="1">
    <location>
        <position position="50"/>
    </location>
    <ligand>
        <name>substrate</name>
    </ligand>
</feature>
<dbReference type="Gene3D" id="3.40.50.10420">
    <property type="entry name" value="NagB/RpiA/CoA transferase-like"/>
    <property type="match status" value="1"/>
</dbReference>
<dbReference type="Proteomes" id="UP000509302">
    <property type="component" value="Chromosome"/>
</dbReference>
<organism evidence="3 4">
    <name type="scientific">Costertonia aggregata</name>
    <dbReference type="NCBI Taxonomy" id="343403"/>
    <lineage>
        <taxon>Bacteria</taxon>
        <taxon>Pseudomonadati</taxon>
        <taxon>Bacteroidota</taxon>
        <taxon>Flavobacteriia</taxon>
        <taxon>Flavobacteriales</taxon>
        <taxon>Flavobacteriaceae</taxon>
        <taxon>Costertonia</taxon>
    </lineage>
</organism>
<dbReference type="InterPro" id="IPR037171">
    <property type="entry name" value="NagB/RpiA_transferase-like"/>
</dbReference>
<dbReference type="KEGG" id="cagg:HYG79_09425"/>
<proteinExistence type="inferred from homology"/>
<evidence type="ECO:0000256" key="2">
    <source>
        <dbReference type="RuleBase" id="RU361279"/>
    </source>
</evidence>
<dbReference type="InterPro" id="IPR024185">
    <property type="entry name" value="FTHF_cligase-like_sf"/>
</dbReference>
<reference evidence="3 4" key="1">
    <citation type="journal article" date="2006" name="Int. J. Syst. Evol. Microbiol.">
        <title>Costertonia aggregata gen. nov., sp. nov., a mesophilic marine bacterium of the family Flavobacteriaceae, isolated from a mature biofilm.</title>
        <authorList>
            <person name="Kwon K.K."/>
            <person name="Lee Y.K."/>
            <person name="Lee H.K."/>
        </authorList>
    </citation>
    <scope>NUCLEOTIDE SEQUENCE [LARGE SCALE GENOMIC DNA]</scope>
    <source>
        <strain evidence="3 4">KCCM 42265</strain>
    </source>
</reference>
<keyword evidence="3" id="KW-0436">Ligase</keyword>
<keyword evidence="2" id="KW-0479">Metal-binding</keyword>
<dbReference type="GO" id="GO:0035999">
    <property type="term" value="P:tetrahydrofolate interconversion"/>
    <property type="evidence" value="ECO:0007669"/>
    <property type="project" value="TreeGrafter"/>
</dbReference>
<dbReference type="GO" id="GO:0030272">
    <property type="term" value="F:5-formyltetrahydrofolate cyclo-ligase activity"/>
    <property type="evidence" value="ECO:0007669"/>
    <property type="project" value="UniProtKB-EC"/>
</dbReference>
<sequence length="190" mass="21708">MLKQQLRLDHKQKRNSLSPSQIDSKSLLIANRLLSIPIWSHQLYHIFLTITENKEIQTNYILSILQGKDKNIVVPKVEGKNLLRNYLLTDGTVLKKNTLNIPEPVEGIEIPSEQIDVVFVPLLAFDKKGNRVGYGKGYYDRFLSACRPKTLKIGLSLFEAEKEIITDLNDTDIPLDYCVTPEKTYSFSDT</sequence>
<gene>
    <name evidence="3" type="ORF">HYG79_09425</name>
</gene>
<comment type="catalytic activity">
    <reaction evidence="2">
        <text>(6S)-5-formyl-5,6,7,8-tetrahydrofolate + ATP = (6R)-5,10-methenyltetrahydrofolate + ADP + phosphate</text>
        <dbReference type="Rhea" id="RHEA:10488"/>
        <dbReference type="ChEBI" id="CHEBI:30616"/>
        <dbReference type="ChEBI" id="CHEBI:43474"/>
        <dbReference type="ChEBI" id="CHEBI:57455"/>
        <dbReference type="ChEBI" id="CHEBI:57457"/>
        <dbReference type="ChEBI" id="CHEBI:456216"/>
        <dbReference type="EC" id="6.3.3.2"/>
    </reaction>
</comment>
<evidence type="ECO:0000256" key="1">
    <source>
        <dbReference type="PIRSR" id="PIRSR006806-1"/>
    </source>
</evidence>
<comment type="cofactor">
    <cofactor evidence="2">
        <name>Mg(2+)</name>
        <dbReference type="ChEBI" id="CHEBI:18420"/>
    </cofactor>
</comment>
<keyword evidence="4" id="KW-1185">Reference proteome</keyword>
<dbReference type="PIRSF" id="PIRSF006806">
    <property type="entry name" value="FTHF_cligase"/>
    <property type="match status" value="1"/>
</dbReference>
<name>A0A7H9AQ49_9FLAO</name>
<dbReference type="RefSeq" id="WP_179241844.1">
    <property type="nucleotide sequence ID" value="NZ_CP058595.1"/>
</dbReference>
<feature type="binding site" evidence="1">
    <location>
        <position position="55"/>
    </location>
    <ligand>
        <name>substrate</name>
    </ligand>
</feature>
<feature type="binding site" evidence="1">
    <location>
        <begin position="3"/>
        <end position="7"/>
    </location>
    <ligand>
        <name>ATP</name>
        <dbReference type="ChEBI" id="CHEBI:30616"/>
    </ligand>
</feature>
<dbReference type="AlphaFoldDB" id="A0A7H9AQ49"/>
<dbReference type="Pfam" id="PF01812">
    <property type="entry name" value="5-FTHF_cyc-lig"/>
    <property type="match status" value="1"/>
</dbReference>
<dbReference type="EMBL" id="CP058595">
    <property type="protein sequence ID" value="QLG45556.1"/>
    <property type="molecule type" value="Genomic_DNA"/>
</dbReference>
<dbReference type="InterPro" id="IPR002698">
    <property type="entry name" value="FTHF_cligase"/>
</dbReference>
<dbReference type="EC" id="6.3.3.2" evidence="2"/>
<dbReference type="GO" id="GO:0046872">
    <property type="term" value="F:metal ion binding"/>
    <property type="evidence" value="ECO:0007669"/>
    <property type="project" value="UniProtKB-KW"/>
</dbReference>
<protein>
    <recommendedName>
        <fullName evidence="2">5-formyltetrahydrofolate cyclo-ligase</fullName>
        <ecNumber evidence="2">6.3.3.2</ecNumber>
    </recommendedName>
</protein>
<keyword evidence="1 2" id="KW-0067">ATP-binding</keyword>